<dbReference type="PROSITE" id="PS51257">
    <property type="entry name" value="PROKAR_LIPOPROTEIN"/>
    <property type="match status" value="1"/>
</dbReference>
<proteinExistence type="predicted"/>
<accession>A0A1L8RCK6</accession>
<evidence type="ECO:0000313" key="2">
    <source>
        <dbReference type="Proteomes" id="UP000181884"/>
    </source>
</evidence>
<dbReference type="AlphaFoldDB" id="A0A1L8RCK6"/>
<evidence type="ECO:0000313" key="1">
    <source>
        <dbReference type="EMBL" id="OJG17454.1"/>
    </source>
</evidence>
<dbReference type="Proteomes" id="UP000181884">
    <property type="component" value="Unassembled WGS sequence"/>
</dbReference>
<organism evidence="1 2">
    <name type="scientific">Enterococcus canis</name>
    <dbReference type="NCBI Taxonomy" id="214095"/>
    <lineage>
        <taxon>Bacteria</taxon>
        <taxon>Bacillati</taxon>
        <taxon>Bacillota</taxon>
        <taxon>Bacilli</taxon>
        <taxon>Lactobacillales</taxon>
        <taxon>Enterococcaceae</taxon>
        <taxon>Enterococcus</taxon>
    </lineage>
</organism>
<comment type="caution">
    <text evidence="1">The sequence shown here is derived from an EMBL/GenBank/DDBJ whole genome shotgun (WGS) entry which is preliminary data.</text>
</comment>
<dbReference type="STRING" id="214095.RU97_GL002625"/>
<keyword evidence="2" id="KW-1185">Reference proteome</keyword>
<sequence length="187" mass="20110">MGWSKQSKAKEDIMKKKWVLPIITMGLLALTACTKESPTASSSTSTTEASLVESSSTTVAVSSESSALATAESTDSQGNSSNFSLMVEAAQSQTASIKEQMGDMYSDISITEGKDMTIIYTYTLAEKSDFAVDVEAMRPTLVKGLKPTMDAITPLFPEAKIQVIFLNPDDSEIANLLITKEDTDKVE</sequence>
<name>A0A1L8RCK6_9ENTE</name>
<reference evidence="1 2" key="1">
    <citation type="submission" date="2014-12" db="EMBL/GenBank/DDBJ databases">
        <title>Draft genome sequences of 29 type strains of Enterococci.</title>
        <authorList>
            <person name="Zhong Z."/>
            <person name="Sun Z."/>
            <person name="Liu W."/>
            <person name="Zhang W."/>
            <person name="Zhang H."/>
        </authorList>
    </citation>
    <scope>NUCLEOTIDE SEQUENCE [LARGE SCALE GENOMIC DNA]</scope>
    <source>
        <strain evidence="1 2">DSM 17029</strain>
    </source>
</reference>
<gene>
    <name evidence="1" type="ORF">RU97_GL002625</name>
</gene>
<dbReference type="EMBL" id="JXKH01000009">
    <property type="protein sequence ID" value="OJG17454.1"/>
    <property type="molecule type" value="Genomic_DNA"/>
</dbReference>
<protein>
    <submittedName>
        <fullName evidence="1">Uncharacterized protein</fullName>
    </submittedName>
</protein>